<evidence type="ECO:0000313" key="2">
    <source>
        <dbReference type="EMBL" id="RVX05058.1"/>
    </source>
</evidence>
<evidence type="ECO:0008006" key="4">
    <source>
        <dbReference type="Google" id="ProtNLM"/>
    </source>
</evidence>
<reference evidence="2 3" key="1">
    <citation type="journal article" date="2018" name="PLoS Genet.">
        <title>Population sequencing reveals clonal diversity and ancestral inbreeding in the grapevine cultivar Chardonnay.</title>
        <authorList>
            <person name="Roach M.J."/>
            <person name="Johnson D.L."/>
            <person name="Bohlmann J."/>
            <person name="van Vuuren H.J."/>
            <person name="Jones S.J."/>
            <person name="Pretorius I.S."/>
            <person name="Schmidt S.A."/>
            <person name="Borneman A.R."/>
        </authorList>
    </citation>
    <scope>NUCLEOTIDE SEQUENCE [LARGE SCALE GENOMIC DNA]</scope>
    <source>
        <strain evidence="3">cv. Chardonnay</strain>
        <tissue evidence="2">Leaf</tissue>
    </source>
</reference>
<protein>
    <recommendedName>
        <fullName evidence="4">Reverse transcriptase zinc-binding domain-containing protein</fullName>
    </recommendedName>
</protein>
<dbReference type="AlphaFoldDB" id="A0A438J7X6"/>
<accession>A0A438J7X6</accession>
<organism evidence="2 3">
    <name type="scientific">Vitis vinifera</name>
    <name type="common">Grape</name>
    <dbReference type="NCBI Taxonomy" id="29760"/>
    <lineage>
        <taxon>Eukaryota</taxon>
        <taxon>Viridiplantae</taxon>
        <taxon>Streptophyta</taxon>
        <taxon>Embryophyta</taxon>
        <taxon>Tracheophyta</taxon>
        <taxon>Spermatophyta</taxon>
        <taxon>Magnoliopsida</taxon>
        <taxon>eudicotyledons</taxon>
        <taxon>Gunneridae</taxon>
        <taxon>Pentapetalae</taxon>
        <taxon>rosids</taxon>
        <taxon>Vitales</taxon>
        <taxon>Vitaceae</taxon>
        <taxon>Viteae</taxon>
        <taxon>Vitis</taxon>
    </lineage>
</organism>
<evidence type="ECO:0000256" key="1">
    <source>
        <dbReference type="SAM" id="Phobius"/>
    </source>
</evidence>
<feature type="transmembrane region" description="Helical" evidence="1">
    <location>
        <begin position="82"/>
        <end position="104"/>
    </location>
</feature>
<sequence>MGWAFGKTLERVGRSSFLELVFVLEMVDAQDSVADLWGRQGGGGGGWEVHFGRSFQDWCSLCKENEELTDHILIHCGKTKELWTLLLSSFVVVWVFPASVRNLLLEWKVKGIGKKKESSLEIGAYLSFLVYLGRAKPKIVPRGRDVRYLLEEPLFSVSS</sequence>
<proteinExistence type="predicted"/>
<comment type="caution">
    <text evidence="2">The sequence shown here is derived from an EMBL/GenBank/DDBJ whole genome shotgun (WGS) entry which is preliminary data.</text>
</comment>
<evidence type="ECO:0000313" key="3">
    <source>
        <dbReference type="Proteomes" id="UP000288805"/>
    </source>
</evidence>
<gene>
    <name evidence="2" type="ORF">CK203_019307</name>
</gene>
<keyword evidence="1" id="KW-0812">Transmembrane</keyword>
<name>A0A438J7X6_VITVI</name>
<keyword evidence="1" id="KW-0472">Membrane</keyword>
<dbReference type="EMBL" id="QGNW01000058">
    <property type="protein sequence ID" value="RVX05058.1"/>
    <property type="molecule type" value="Genomic_DNA"/>
</dbReference>
<dbReference type="Proteomes" id="UP000288805">
    <property type="component" value="Unassembled WGS sequence"/>
</dbReference>
<keyword evidence="1" id="KW-1133">Transmembrane helix</keyword>